<sequence length="86" mass="8880">MSSTAGEFQRAMVKAIGDAVTEEGGGLLVVEGNVRLHFALISETPQQVGALQLCALRVVISAQAGDEEAVSSLLARIDRATQRGGG</sequence>
<evidence type="ECO:0000313" key="1">
    <source>
        <dbReference type="EMBL" id="MBK8890122.1"/>
    </source>
</evidence>
<dbReference type="EMBL" id="JADKBR010000005">
    <property type="protein sequence ID" value="MBK8890122.1"/>
    <property type="molecule type" value="Genomic_DNA"/>
</dbReference>
<gene>
    <name evidence="1" type="ORF">IPN75_06830</name>
</gene>
<protein>
    <submittedName>
        <fullName evidence="1">Uncharacterized protein</fullName>
    </submittedName>
</protein>
<accession>A0A9D7LLM9</accession>
<dbReference type="Proteomes" id="UP000808146">
    <property type="component" value="Unassembled WGS sequence"/>
</dbReference>
<comment type="caution">
    <text evidence="1">The sequence shown here is derived from an EMBL/GenBank/DDBJ whole genome shotgun (WGS) entry which is preliminary data.</text>
</comment>
<evidence type="ECO:0000313" key="2">
    <source>
        <dbReference type="Proteomes" id="UP000808146"/>
    </source>
</evidence>
<name>A0A9D7LLM9_9RHOO</name>
<proteinExistence type="predicted"/>
<dbReference type="AlphaFoldDB" id="A0A9D7LLM9"/>
<reference evidence="1" key="1">
    <citation type="submission" date="2020-10" db="EMBL/GenBank/DDBJ databases">
        <title>Connecting structure to function with the recovery of over 1000 high-quality activated sludge metagenome-assembled genomes encoding full-length rRNA genes using long-read sequencing.</title>
        <authorList>
            <person name="Singleton C.M."/>
            <person name="Petriglieri F."/>
            <person name="Kristensen J.M."/>
            <person name="Kirkegaard R.H."/>
            <person name="Michaelsen T.Y."/>
            <person name="Andersen M.H."/>
            <person name="Karst S.M."/>
            <person name="Dueholm M.S."/>
            <person name="Nielsen P.H."/>
            <person name="Albertsen M."/>
        </authorList>
    </citation>
    <scope>NUCLEOTIDE SEQUENCE</scope>
    <source>
        <strain evidence="1">OdNE_18-Q3-R46-58_BAT3C.305</strain>
    </source>
</reference>
<organism evidence="1 2">
    <name type="scientific">Candidatus Dechloromonas phosphorivorans</name>
    <dbReference type="NCBI Taxonomy" id="2899244"/>
    <lineage>
        <taxon>Bacteria</taxon>
        <taxon>Pseudomonadati</taxon>
        <taxon>Pseudomonadota</taxon>
        <taxon>Betaproteobacteria</taxon>
        <taxon>Rhodocyclales</taxon>
        <taxon>Azonexaceae</taxon>
        <taxon>Dechloromonas</taxon>
    </lineage>
</organism>